<dbReference type="EMBL" id="FMIQ01000050">
    <property type="protein sequence ID" value="SCM53147.1"/>
    <property type="molecule type" value="Genomic_DNA"/>
</dbReference>
<dbReference type="AlphaFoldDB" id="A0A1C6Z1T2"/>
<dbReference type="RefSeq" id="WP_139130947.1">
    <property type="nucleotide sequence ID" value="NZ_FMIQ01000050.1"/>
</dbReference>
<gene>
    <name evidence="1" type="ORF">BN1044_02636</name>
</gene>
<protein>
    <submittedName>
        <fullName evidence="1">Uncharacterized protein</fullName>
    </submittedName>
</protein>
<feature type="non-terminal residue" evidence="1">
    <location>
        <position position="197"/>
    </location>
</feature>
<dbReference type="Proteomes" id="UP000094844">
    <property type="component" value="Unassembled WGS sequence"/>
</dbReference>
<evidence type="ECO:0000313" key="1">
    <source>
        <dbReference type="EMBL" id="SCM53147.1"/>
    </source>
</evidence>
<dbReference type="OrthoDB" id="6645160at2"/>
<organism evidence="1 2">
    <name type="scientific">Hafnia alvei</name>
    <dbReference type="NCBI Taxonomy" id="569"/>
    <lineage>
        <taxon>Bacteria</taxon>
        <taxon>Pseudomonadati</taxon>
        <taxon>Pseudomonadota</taxon>
        <taxon>Gammaproteobacteria</taxon>
        <taxon>Enterobacterales</taxon>
        <taxon>Hafniaceae</taxon>
        <taxon>Hafnia</taxon>
    </lineage>
</organism>
<sequence length="197" mass="22894">MAFKRSVSTYFTNQKCFTDFDALATARGVTHSKFIMNLIEKALYNGVNSHPRPSFLEKDAFAPAFTKHTRLILTQKHSHFTFELQDKDKIEVKKRIFERVDLGIRDALIYQITTMKFPQNYKKNIAIVMLKQGLDISYSLKQGESGSSWVTCNFSCDVSFFELTDAIWYQCGGRYDLTKVKYHKYNDIQKNPDAKQQ</sequence>
<proteinExistence type="predicted"/>
<evidence type="ECO:0000313" key="2">
    <source>
        <dbReference type="Proteomes" id="UP000094844"/>
    </source>
</evidence>
<name>A0A1C6Z1T2_HAFAL</name>
<accession>A0A1C6Z1T2</accession>
<reference evidence="1 2" key="1">
    <citation type="submission" date="2016-09" db="EMBL/GenBank/DDBJ databases">
        <authorList>
            <person name="Capua I."/>
            <person name="De Benedictis P."/>
            <person name="Joannis T."/>
            <person name="Lombin L.H."/>
            <person name="Cattoli G."/>
        </authorList>
    </citation>
    <scope>NUCLEOTIDE SEQUENCE [LARGE SCALE GENOMIC DNA]</scope>
    <source>
        <strain evidence="1 2">GB001</strain>
    </source>
</reference>